<dbReference type="STRING" id="111780.Sta7437_0483"/>
<feature type="domain" description="SLH" evidence="2">
    <location>
        <begin position="195"/>
        <end position="258"/>
    </location>
</feature>
<gene>
    <name evidence="3" type="ordered locus">Sta7437_0483</name>
</gene>
<dbReference type="PANTHER" id="PTHR43308">
    <property type="entry name" value="OUTER MEMBRANE PROTEIN ALPHA-RELATED"/>
    <property type="match status" value="1"/>
</dbReference>
<dbReference type="PROSITE" id="PS51272">
    <property type="entry name" value="SLH"/>
    <property type="match status" value="3"/>
</dbReference>
<dbReference type="HOGENOM" id="CLU_055407_2_0_3"/>
<dbReference type="PANTHER" id="PTHR43308:SF5">
    <property type="entry name" value="S-LAYER PROTEIN _ PEPTIDOGLYCAN ENDO-BETA-N-ACETYLGLUCOSAMINIDASE"/>
    <property type="match status" value="1"/>
</dbReference>
<keyword evidence="1" id="KW-0732">Signal</keyword>
<dbReference type="eggNOG" id="COG3324">
    <property type="taxonomic scope" value="Bacteria"/>
</dbReference>
<name>K9XNB9_STAC7</name>
<reference evidence="4" key="1">
    <citation type="journal article" date="2013" name="Proc. Natl. Acad. Sci. U.S.A.">
        <title>Improving the coverage of the cyanobacterial phylum using diversity-driven genome sequencing.</title>
        <authorList>
            <person name="Shih P.M."/>
            <person name="Wu D."/>
            <person name="Latifi A."/>
            <person name="Axen S.D."/>
            <person name="Fewer D.P."/>
            <person name="Talla E."/>
            <person name="Calteau A."/>
            <person name="Cai F."/>
            <person name="Tandeau de Marsac N."/>
            <person name="Rippka R."/>
            <person name="Herdman M."/>
            <person name="Sivonen K."/>
            <person name="Coursin T."/>
            <person name="Laurent T."/>
            <person name="Goodwin L."/>
            <person name="Nolan M."/>
            <person name="Davenport K.W."/>
            <person name="Han C.S."/>
            <person name="Rubin E.M."/>
            <person name="Eisen J.A."/>
            <person name="Woyke T."/>
            <person name="Gugger M."/>
            <person name="Kerfeld C.A."/>
        </authorList>
    </citation>
    <scope>NUCLEOTIDE SEQUENCE [LARGE SCALE GENOMIC DNA]</scope>
    <source>
        <strain evidence="4">ATCC 29371 / PCC 7437</strain>
    </source>
</reference>
<evidence type="ECO:0000313" key="3">
    <source>
        <dbReference type="EMBL" id="AFZ34090.1"/>
    </source>
</evidence>
<dbReference type="EMBL" id="CP003653">
    <property type="protein sequence ID" value="AFZ34090.1"/>
    <property type="molecule type" value="Genomic_DNA"/>
</dbReference>
<feature type="chain" id="PRO_5003937944" evidence="1">
    <location>
        <begin position="29"/>
        <end position="401"/>
    </location>
</feature>
<feature type="domain" description="SLH" evidence="2">
    <location>
        <begin position="263"/>
        <end position="326"/>
    </location>
</feature>
<evidence type="ECO:0000259" key="2">
    <source>
        <dbReference type="PROSITE" id="PS51272"/>
    </source>
</evidence>
<dbReference type="Pfam" id="PF12565">
    <property type="entry name" value="DUF3747"/>
    <property type="match status" value="1"/>
</dbReference>
<feature type="domain" description="SLH" evidence="2">
    <location>
        <begin position="333"/>
        <end position="399"/>
    </location>
</feature>
<accession>K9XNB9</accession>
<dbReference type="AlphaFoldDB" id="K9XNB9"/>
<dbReference type="RefSeq" id="WP_015191763.1">
    <property type="nucleotide sequence ID" value="NC_019748.1"/>
</dbReference>
<dbReference type="InterPro" id="IPR022222">
    <property type="entry name" value="DUF3747"/>
</dbReference>
<dbReference type="InterPro" id="IPR001119">
    <property type="entry name" value="SLH_dom"/>
</dbReference>
<proteinExistence type="predicted"/>
<dbReference type="InterPro" id="IPR051465">
    <property type="entry name" value="Cell_Envelope_Struct_Comp"/>
</dbReference>
<feature type="signal peptide" evidence="1">
    <location>
        <begin position="1"/>
        <end position="28"/>
    </location>
</feature>
<dbReference type="KEGG" id="scs:Sta7437_0483"/>
<organism evidence="3 4">
    <name type="scientific">Stanieria cyanosphaera (strain ATCC 29371 / PCC 7437)</name>
    <dbReference type="NCBI Taxonomy" id="111780"/>
    <lineage>
        <taxon>Bacteria</taxon>
        <taxon>Bacillati</taxon>
        <taxon>Cyanobacteriota</taxon>
        <taxon>Cyanophyceae</taxon>
        <taxon>Pleurocapsales</taxon>
        <taxon>Dermocarpellaceae</taxon>
        <taxon>Stanieria</taxon>
    </lineage>
</organism>
<dbReference type="PATRIC" id="fig|111780.3.peg.503"/>
<dbReference type="Proteomes" id="UP000010473">
    <property type="component" value="Chromosome"/>
</dbReference>
<dbReference type="OrthoDB" id="9759810at2"/>
<evidence type="ECO:0000256" key="1">
    <source>
        <dbReference type="SAM" id="SignalP"/>
    </source>
</evidence>
<protein>
    <submittedName>
        <fullName evidence="3">S-layer domain-containing protein</fullName>
    </submittedName>
</protein>
<keyword evidence="4" id="KW-1185">Reference proteome</keyword>
<dbReference type="Pfam" id="PF00395">
    <property type="entry name" value="SLH"/>
    <property type="match status" value="2"/>
</dbReference>
<evidence type="ECO:0000313" key="4">
    <source>
        <dbReference type="Proteomes" id="UP000010473"/>
    </source>
</evidence>
<sequence length="401" mass="43489">MKLSLPLKLTAIATAVLTTTITFSSLKAAVIGEEPINQSEIVAVAAPFGSNKYSLVVVEQIPGQKQCWSEMGSQPTVVEPLWTTFDFTGHCRRATDANGYSVHLDGQDTSQDYLLDLVEKDGELQLVAMNFKDRSRTVVGKTFGLNQGKFLKVFLNPGWQFTKKTVDSKTVGHVYFSGDTAAIAAAGDTPPTPPPAAPRFSDTASDIYKDEIEQAVALGFIAGFQDKTFRPQDPLTREQLVSMVIGALGTIADLKIQLPAQAVMQPYPDVATSRWSAAKVQWAKDNQIVTGYPDGTFRPEKPVTRAELMAVLKRAAEFVRVERGLSPELATKPASTSFSDISTHWGRDLIAQMSGYCQVASPYNETGNAFNPDQASGRNYAAAATLRVHHCVADPTTQASH</sequence>